<feature type="region of interest" description="Disordered" evidence="1">
    <location>
        <begin position="280"/>
        <end position="302"/>
    </location>
</feature>
<evidence type="ECO:0000256" key="1">
    <source>
        <dbReference type="SAM" id="MobiDB-lite"/>
    </source>
</evidence>
<dbReference type="InterPro" id="IPR040898">
    <property type="entry name" value="CxC6"/>
</dbReference>
<feature type="non-terminal residue" evidence="4">
    <location>
        <position position="495"/>
    </location>
</feature>
<reference evidence="4" key="2">
    <citation type="journal article" date="2023" name="Proc. Natl. Acad. Sci. U.S.A.">
        <title>A global phylogenomic analysis of the shiitake genus Lentinula.</title>
        <authorList>
            <person name="Sierra-Patev S."/>
            <person name="Min B."/>
            <person name="Naranjo-Ortiz M."/>
            <person name="Looney B."/>
            <person name="Konkel Z."/>
            <person name="Slot J.C."/>
            <person name="Sakamoto Y."/>
            <person name="Steenwyk J.L."/>
            <person name="Rokas A."/>
            <person name="Carro J."/>
            <person name="Camarero S."/>
            <person name="Ferreira P."/>
            <person name="Molpeceres G."/>
            <person name="Ruiz-Duenas F.J."/>
            <person name="Serrano A."/>
            <person name="Henrissat B."/>
            <person name="Drula E."/>
            <person name="Hughes K.W."/>
            <person name="Mata J.L."/>
            <person name="Ishikawa N.K."/>
            <person name="Vargas-Isla R."/>
            <person name="Ushijima S."/>
            <person name="Smith C.A."/>
            <person name="Donoghue J."/>
            <person name="Ahrendt S."/>
            <person name="Andreopoulos W."/>
            <person name="He G."/>
            <person name="LaButti K."/>
            <person name="Lipzen A."/>
            <person name="Ng V."/>
            <person name="Riley R."/>
            <person name="Sandor L."/>
            <person name="Barry K."/>
            <person name="Martinez A.T."/>
            <person name="Xiao Y."/>
            <person name="Gibbons J.G."/>
            <person name="Terashima K."/>
            <person name="Grigoriev I.V."/>
            <person name="Hibbett D."/>
        </authorList>
    </citation>
    <scope>NUCLEOTIDE SEQUENCE</scope>
    <source>
        <strain evidence="4">Sp2 HRB7682 ss15</strain>
    </source>
</reference>
<dbReference type="InterPro" id="IPR041539">
    <property type="entry name" value="CxC5"/>
</dbReference>
<evidence type="ECO:0000313" key="4">
    <source>
        <dbReference type="EMBL" id="KAJ4467726.1"/>
    </source>
</evidence>
<feature type="domain" description="CxC6 like cysteine cluster associated with KDZ" evidence="3">
    <location>
        <begin position="214"/>
        <end position="278"/>
    </location>
</feature>
<feature type="domain" description="CxC5 like cysteine cluster associated with KDZ" evidence="2">
    <location>
        <begin position="1"/>
        <end position="115"/>
    </location>
</feature>
<reference evidence="4" key="1">
    <citation type="submission" date="2022-08" db="EMBL/GenBank/DDBJ databases">
        <authorList>
            <consortium name="DOE Joint Genome Institute"/>
            <person name="Min B."/>
            <person name="Riley R."/>
            <person name="Sierra-Patev S."/>
            <person name="Naranjo-Ortiz M."/>
            <person name="Looney B."/>
            <person name="Konkel Z."/>
            <person name="Slot J.C."/>
            <person name="Sakamoto Y."/>
            <person name="Steenwyk J.L."/>
            <person name="Rokas A."/>
            <person name="Carro J."/>
            <person name="Camarero S."/>
            <person name="Ferreira P."/>
            <person name="Molpeceres G."/>
            <person name="Ruiz-Duenas F.J."/>
            <person name="Serrano A."/>
            <person name="Henrissat B."/>
            <person name="Drula E."/>
            <person name="Hughes K.W."/>
            <person name="Mata J.L."/>
            <person name="Ishikawa N.K."/>
            <person name="Vargas-Isla R."/>
            <person name="Ushijima S."/>
            <person name="Smith C.A."/>
            <person name="Ahrendt S."/>
            <person name="Andreopoulos W."/>
            <person name="He G."/>
            <person name="Labutti K."/>
            <person name="Lipzen A."/>
            <person name="Ng V."/>
            <person name="Sandor L."/>
            <person name="Barry K."/>
            <person name="Martinez A.T."/>
            <person name="Xiao Y."/>
            <person name="Gibbons J.G."/>
            <person name="Terashima K."/>
            <person name="Hibbett D.S."/>
            <person name="Grigoriev I.V."/>
        </authorList>
    </citation>
    <scope>NUCLEOTIDE SEQUENCE</scope>
    <source>
        <strain evidence="4">Sp2 HRB7682 ss15</strain>
    </source>
</reference>
<evidence type="ECO:0008006" key="6">
    <source>
        <dbReference type="Google" id="ProtNLM"/>
    </source>
</evidence>
<gene>
    <name evidence="4" type="ORF">C8J55DRAFT_438525</name>
</gene>
<dbReference type="EMBL" id="JANVFS010000040">
    <property type="protein sequence ID" value="KAJ4467726.1"/>
    <property type="molecule type" value="Genomic_DNA"/>
</dbReference>
<evidence type="ECO:0000259" key="2">
    <source>
        <dbReference type="Pfam" id="PF18718"/>
    </source>
</evidence>
<proteinExistence type="predicted"/>
<comment type="caution">
    <text evidence="4">The sequence shown here is derived from an EMBL/GenBank/DDBJ whole genome shotgun (WGS) entry which is preliminary data.</text>
</comment>
<accession>A0A9W9DFG6</accession>
<feature type="compositionally biased region" description="Basic and acidic residues" evidence="1">
    <location>
        <begin position="280"/>
        <end position="294"/>
    </location>
</feature>
<name>A0A9W9DFG6_9AGAR</name>
<dbReference type="AlphaFoldDB" id="A0A9W9DFG6"/>
<evidence type="ECO:0000259" key="3">
    <source>
        <dbReference type="Pfam" id="PF18721"/>
    </source>
</evidence>
<dbReference type="Proteomes" id="UP001150238">
    <property type="component" value="Unassembled WGS sequence"/>
</dbReference>
<protein>
    <recommendedName>
        <fullName evidence="6">CxC5 like cysteine cluster associated with KDZ domain-containing protein</fullName>
    </recommendedName>
</protein>
<sequence>LYPPIKSCQTLSCQSQQLGNLRSVECKLFTLKRGVLPASSVSLYCRTCNTRYFHNYYVTRASEPLAQRIYYGGIPDILQISEQILVESSLAILFENQMTFQHASAQSIALIYNLALGKTSTIIPNFSRLTLGVADETIWDTFFLHSLLRHKYHHNDILHLPHGGEQSKRYTSALEARNKLTAGNGQSSWGHACKKCFHVMEDEDGQKKYLFAGVTDGVTLGHTCCSFRPICTNPLESTRDRFCSEHRHMALLCAVSDCNTVAETGHLTCTKPLHRLQEENKSDMVTAPEDRSESAQESNSIESKVNRMSRRWTHNEQLFVLCCGIIIGRATLYNAEGLSAVLEFLKAVFPEQYPHYHPTHIFYDHNCGLLKMMQANGDNYFADVALVLDVFHAKHTHSEQDSFCVLNCNPAAFPELVMENSKWRFNSSAAEQANNWFGAFQPIAQELPVHRSLSFFLDEMIAVRNQWMIEEQHKNGDCPHIHPGSTQFVAPGTTT</sequence>
<evidence type="ECO:0000313" key="5">
    <source>
        <dbReference type="Proteomes" id="UP001150238"/>
    </source>
</evidence>
<organism evidence="4 5">
    <name type="scientific">Lentinula lateritia</name>
    <dbReference type="NCBI Taxonomy" id="40482"/>
    <lineage>
        <taxon>Eukaryota</taxon>
        <taxon>Fungi</taxon>
        <taxon>Dikarya</taxon>
        <taxon>Basidiomycota</taxon>
        <taxon>Agaricomycotina</taxon>
        <taxon>Agaricomycetes</taxon>
        <taxon>Agaricomycetidae</taxon>
        <taxon>Agaricales</taxon>
        <taxon>Marasmiineae</taxon>
        <taxon>Omphalotaceae</taxon>
        <taxon>Lentinula</taxon>
    </lineage>
</organism>
<dbReference type="Pfam" id="PF18718">
    <property type="entry name" value="CxC5"/>
    <property type="match status" value="1"/>
</dbReference>
<dbReference type="Pfam" id="PF18721">
    <property type="entry name" value="CxC6"/>
    <property type="match status" value="1"/>
</dbReference>